<feature type="transmembrane region" description="Helical" evidence="8">
    <location>
        <begin position="481"/>
        <end position="506"/>
    </location>
</feature>
<dbReference type="PANTHER" id="PTHR43791">
    <property type="entry name" value="PERMEASE-RELATED"/>
    <property type="match status" value="1"/>
</dbReference>
<dbReference type="GO" id="GO:0016020">
    <property type="term" value="C:membrane"/>
    <property type="evidence" value="ECO:0007669"/>
    <property type="project" value="UniProtKB-SubCell"/>
</dbReference>
<organism evidence="10 11">
    <name type="scientific">Fusarium austroafricanum</name>
    <dbReference type="NCBI Taxonomy" id="2364996"/>
    <lineage>
        <taxon>Eukaryota</taxon>
        <taxon>Fungi</taxon>
        <taxon>Dikarya</taxon>
        <taxon>Ascomycota</taxon>
        <taxon>Pezizomycotina</taxon>
        <taxon>Sordariomycetes</taxon>
        <taxon>Hypocreomycetidae</taxon>
        <taxon>Hypocreales</taxon>
        <taxon>Nectriaceae</taxon>
        <taxon>Fusarium</taxon>
        <taxon>Fusarium concolor species complex</taxon>
    </lineage>
</organism>
<name>A0A8H4NSL3_9HYPO</name>
<dbReference type="InterPro" id="IPR036259">
    <property type="entry name" value="MFS_trans_sf"/>
</dbReference>
<feature type="transmembrane region" description="Helical" evidence="8">
    <location>
        <begin position="215"/>
        <end position="237"/>
    </location>
</feature>
<evidence type="ECO:0000256" key="3">
    <source>
        <dbReference type="ARBA" id="ARBA00022692"/>
    </source>
</evidence>
<dbReference type="GO" id="GO:0022857">
    <property type="term" value="F:transmembrane transporter activity"/>
    <property type="evidence" value="ECO:0007669"/>
    <property type="project" value="InterPro"/>
</dbReference>
<evidence type="ECO:0000256" key="8">
    <source>
        <dbReference type="SAM" id="Phobius"/>
    </source>
</evidence>
<dbReference type="OrthoDB" id="2250022at2759"/>
<dbReference type="InterPro" id="IPR020846">
    <property type="entry name" value="MFS_dom"/>
</dbReference>
<dbReference type="SUPFAM" id="SSF103473">
    <property type="entry name" value="MFS general substrate transporter"/>
    <property type="match status" value="1"/>
</dbReference>
<dbReference type="AlphaFoldDB" id="A0A8H4NSL3"/>
<feature type="transmembrane region" description="Helical" evidence="8">
    <location>
        <begin position="183"/>
        <end position="203"/>
    </location>
</feature>
<sequence>MAPNEKPNDAPQDIQPPATQVNPPLSEEKKDVKDLDTASAIEKEIALVEDGFLKNDGRLPSPEEQIDALGIPHWRDLEKKIVRRLDMTLMPCVWCLYFFNYLDRASIGQARLSSFDKDLNLTGTNFSSAVSILSLGYVLGQLPSNMLITKIRPSLYLCLMAIVWSGVSVATVGVTSYPGLMGVRFALGLVEAPLLPGAVYLLGCWYTRKELALRVAILYSAQTIAFCSAGLIAAATYATLERAHGLAGWQWLFIILATAGAGSAMICLWFIPDYPHSTSGSAMWTMTEDMRKVAAARVLADRPSTSEAKTGAWEGLKLAVRDPKLYILTLMNITISAAYGFSNFYPSIVRGLAADWGYSPVIALVLTAPPYIFAAIGSYVNAWHSDKVKERGLHYAIPVAVACLGFIVCLATTNPQARYGASFIYVGGMYIANPLIMGYVSGALAKTPEKRAASVALCNLLSQIGNFTAPFMFVAKEEPRYISAFIGMMAFGLTSSACAVVMKIWLSRSNKRLLREAQRDGTAYQPYVT</sequence>
<evidence type="ECO:0000256" key="7">
    <source>
        <dbReference type="SAM" id="MobiDB-lite"/>
    </source>
</evidence>
<dbReference type="EMBL" id="JAADJG010000276">
    <property type="protein sequence ID" value="KAF4449669.1"/>
    <property type="molecule type" value="Genomic_DNA"/>
</dbReference>
<feature type="region of interest" description="Disordered" evidence="7">
    <location>
        <begin position="1"/>
        <end position="33"/>
    </location>
</feature>
<evidence type="ECO:0000313" key="11">
    <source>
        <dbReference type="Proteomes" id="UP000605986"/>
    </source>
</evidence>
<feature type="transmembrane region" description="Helical" evidence="8">
    <location>
        <begin position="392"/>
        <end position="413"/>
    </location>
</feature>
<comment type="subcellular location">
    <subcellularLocation>
        <location evidence="1">Membrane</location>
        <topology evidence="1">Multi-pass membrane protein</topology>
    </subcellularLocation>
</comment>
<evidence type="ECO:0000256" key="4">
    <source>
        <dbReference type="ARBA" id="ARBA00022989"/>
    </source>
</evidence>
<dbReference type="Pfam" id="PF07690">
    <property type="entry name" value="MFS_1"/>
    <property type="match status" value="1"/>
</dbReference>
<feature type="transmembrane region" description="Helical" evidence="8">
    <location>
        <begin position="249"/>
        <end position="271"/>
    </location>
</feature>
<evidence type="ECO:0000259" key="9">
    <source>
        <dbReference type="PROSITE" id="PS50850"/>
    </source>
</evidence>
<evidence type="ECO:0000256" key="5">
    <source>
        <dbReference type="ARBA" id="ARBA00023136"/>
    </source>
</evidence>
<keyword evidence="2" id="KW-0813">Transport</keyword>
<dbReference type="PROSITE" id="PS50850">
    <property type="entry name" value="MFS"/>
    <property type="match status" value="1"/>
</dbReference>
<keyword evidence="3 8" id="KW-0812">Transmembrane</keyword>
<feature type="transmembrane region" description="Helical" evidence="8">
    <location>
        <begin position="419"/>
        <end position="440"/>
    </location>
</feature>
<feature type="transmembrane region" description="Helical" evidence="8">
    <location>
        <begin position="452"/>
        <end position="475"/>
    </location>
</feature>
<accession>A0A8H4NSL3</accession>
<protein>
    <recommendedName>
        <fullName evidence="9">Major facilitator superfamily (MFS) profile domain-containing protein</fullName>
    </recommendedName>
</protein>
<dbReference type="FunFam" id="1.20.1250.20:FF:000013">
    <property type="entry name" value="MFS general substrate transporter"/>
    <property type="match status" value="1"/>
</dbReference>
<feature type="transmembrane region" description="Helical" evidence="8">
    <location>
        <begin position="357"/>
        <end position="380"/>
    </location>
</feature>
<feature type="transmembrane region" description="Helical" evidence="8">
    <location>
        <begin position="325"/>
        <end position="345"/>
    </location>
</feature>
<dbReference type="Gene3D" id="1.20.1250.20">
    <property type="entry name" value="MFS general substrate transporter like domains"/>
    <property type="match status" value="2"/>
</dbReference>
<keyword evidence="6" id="KW-0325">Glycoprotein</keyword>
<comment type="caution">
    <text evidence="10">The sequence shown here is derived from an EMBL/GenBank/DDBJ whole genome shotgun (WGS) entry which is preliminary data.</text>
</comment>
<feature type="transmembrane region" description="Helical" evidence="8">
    <location>
        <begin position="154"/>
        <end position="177"/>
    </location>
</feature>
<evidence type="ECO:0000256" key="2">
    <source>
        <dbReference type="ARBA" id="ARBA00022448"/>
    </source>
</evidence>
<dbReference type="Proteomes" id="UP000605986">
    <property type="component" value="Unassembled WGS sequence"/>
</dbReference>
<reference evidence="10" key="1">
    <citation type="submission" date="2020-01" db="EMBL/GenBank/DDBJ databases">
        <title>Identification and distribution of gene clusters putatively required for synthesis of sphingolipid metabolism inhibitors in phylogenetically diverse species of the filamentous fungus Fusarium.</title>
        <authorList>
            <person name="Kim H.-S."/>
            <person name="Busman M."/>
            <person name="Brown D.W."/>
            <person name="Divon H."/>
            <person name="Uhlig S."/>
            <person name="Proctor R.H."/>
        </authorList>
    </citation>
    <scope>NUCLEOTIDE SEQUENCE</scope>
    <source>
        <strain evidence="10">NRRL 53441</strain>
    </source>
</reference>
<dbReference type="FunFam" id="1.20.1250.20:FF:000057">
    <property type="entry name" value="MFS general substrate transporter"/>
    <property type="match status" value="1"/>
</dbReference>
<proteinExistence type="predicted"/>
<keyword evidence="11" id="KW-1185">Reference proteome</keyword>
<feature type="domain" description="Major facilitator superfamily (MFS) profile" evidence="9">
    <location>
        <begin position="89"/>
        <end position="510"/>
    </location>
</feature>
<keyword evidence="5 8" id="KW-0472">Membrane</keyword>
<evidence type="ECO:0000256" key="6">
    <source>
        <dbReference type="ARBA" id="ARBA00023180"/>
    </source>
</evidence>
<dbReference type="PANTHER" id="PTHR43791:SF62">
    <property type="entry name" value="MAJOR FACILITATOR SUPERFAMILY (MFS) PROFILE DOMAIN-CONTAINING PROTEIN"/>
    <property type="match status" value="1"/>
</dbReference>
<keyword evidence="4 8" id="KW-1133">Transmembrane helix</keyword>
<dbReference type="InterPro" id="IPR011701">
    <property type="entry name" value="MFS"/>
</dbReference>
<evidence type="ECO:0000256" key="1">
    <source>
        <dbReference type="ARBA" id="ARBA00004141"/>
    </source>
</evidence>
<evidence type="ECO:0000313" key="10">
    <source>
        <dbReference type="EMBL" id="KAF4449669.1"/>
    </source>
</evidence>
<gene>
    <name evidence="10" type="ORF">F53441_7069</name>
</gene>